<sequence>MNTPISRRASLAGLAGAVTGGALLATGPASAAPAKPKPKPASAADLAAMATVATVADLRTTPGAADGQQVQLLGYAAQTPGRGGGTLHWDADATEADDGGTVFAVTGVATGRWKRPYAAHLDLTWFGWTGLGDGDDGPKVRAAIAALPEGGVIEAGPGIVRIASTVRVASVPIVFQGAGHTDDLNYATQYLVATGTGDGFVLAGVHGGGFRDLAMRGENLTGGFLIRTEANGTTGNYMVDFSNVRFRDGYNGIALRACNTFRFRDCVWNGFTGQQVILFNGVGDTTRADPIEFVQCAISAGSGHDNTDNVVIDGLGGSTKFIATAILFGRNGLWMRNTTGQTMPKFVYFEGGGFENGKGTPVLLDAGAQMQITNTYISCDGEQDDIRINPGFTGSATISNSIIRGTGRNGIDIGSTRVTVTGCLIGNNGRTANAAFARTITNAAANPDGKVRLTTAAAHGWETDDRISIQGVAGTTEANGKWGITVVNDTQFDLPEVAFAHVYAGAGTAFRNGAGINIRESASRVVVVGNAIGSLADGVNRQDYGVVSAASDVLVADNDLDGNTVGPYEILGTATAQTRFAGNKGVDQVDGWLTASVAGAIADGGYDFPSMLYLDGQRIQVTRVTRKLGAGTCTVELVAGGTGAGALSATSTLQTTKVSAPSAVDGASGAKRLQVRVAGATGASDLEVQFGYQTLG</sequence>
<dbReference type="EMBL" id="BAABJQ010000043">
    <property type="protein sequence ID" value="GAA5200388.1"/>
    <property type="molecule type" value="Genomic_DNA"/>
</dbReference>
<dbReference type="InterPro" id="IPR006626">
    <property type="entry name" value="PbH1"/>
</dbReference>
<organism evidence="2 3">
    <name type="scientific">Rugosimonospora acidiphila</name>
    <dbReference type="NCBI Taxonomy" id="556531"/>
    <lineage>
        <taxon>Bacteria</taxon>
        <taxon>Bacillati</taxon>
        <taxon>Actinomycetota</taxon>
        <taxon>Actinomycetes</taxon>
        <taxon>Micromonosporales</taxon>
        <taxon>Micromonosporaceae</taxon>
        <taxon>Rugosimonospora</taxon>
    </lineage>
</organism>
<name>A0ABP9SSC5_9ACTN</name>
<feature type="signal peptide" evidence="1">
    <location>
        <begin position="1"/>
        <end position="31"/>
    </location>
</feature>
<reference evidence="3" key="1">
    <citation type="journal article" date="2019" name="Int. J. Syst. Evol. Microbiol.">
        <title>The Global Catalogue of Microorganisms (GCM) 10K type strain sequencing project: providing services to taxonomists for standard genome sequencing and annotation.</title>
        <authorList>
            <consortium name="The Broad Institute Genomics Platform"/>
            <consortium name="The Broad Institute Genome Sequencing Center for Infectious Disease"/>
            <person name="Wu L."/>
            <person name="Ma J."/>
        </authorList>
    </citation>
    <scope>NUCLEOTIDE SEQUENCE [LARGE SCALE GENOMIC DNA]</scope>
    <source>
        <strain evidence="3">JCM 18304</strain>
    </source>
</reference>
<evidence type="ECO:0000313" key="3">
    <source>
        <dbReference type="Proteomes" id="UP001501570"/>
    </source>
</evidence>
<proteinExistence type="predicted"/>
<evidence type="ECO:0008006" key="4">
    <source>
        <dbReference type="Google" id="ProtNLM"/>
    </source>
</evidence>
<dbReference type="PROSITE" id="PS51318">
    <property type="entry name" value="TAT"/>
    <property type="match status" value="1"/>
</dbReference>
<dbReference type="Proteomes" id="UP001501570">
    <property type="component" value="Unassembled WGS sequence"/>
</dbReference>
<accession>A0ABP9SSC5</accession>
<dbReference type="InterPro" id="IPR042302">
    <property type="entry name" value="E1_FCCH_sf"/>
</dbReference>
<dbReference type="Gene3D" id="2.40.30.180">
    <property type="entry name" value="Ubiquitin-activating enzyme E1, FCCH domain"/>
    <property type="match status" value="1"/>
</dbReference>
<comment type="caution">
    <text evidence="2">The sequence shown here is derived from an EMBL/GenBank/DDBJ whole genome shotgun (WGS) entry which is preliminary data.</text>
</comment>
<dbReference type="RefSeq" id="WP_345638452.1">
    <property type="nucleotide sequence ID" value="NZ_BAABJQ010000043.1"/>
</dbReference>
<evidence type="ECO:0000256" key="1">
    <source>
        <dbReference type="SAM" id="SignalP"/>
    </source>
</evidence>
<protein>
    <recommendedName>
        <fullName evidence="4">Right handed beta helix region</fullName>
    </recommendedName>
</protein>
<keyword evidence="1" id="KW-0732">Signal</keyword>
<feature type="chain" id="PRO_5046535413" description="Right handed beta helix region" evidence="1">
    <location>
        <begin position="32"/>
        <end position="696"/>
    </location>
</feature>
<gene>
    <name evidence="2" type="ORF">GCM10023322_78160</name>
</gene>
<keyword evidence="3" id="KW-1185">Reference proteome</keyword>
<dbReference type="SUPFAM" id="SSF51126">
    <property type="entry name" value="Pectin lyase-like"/>
    <property type="match status" value="1"/>
</dbReference>
<dbReference type="SMART" id="SM00710">
    <property type="entry name" value="PbH1"/>
    <property type="match status" value="4"/>
</dbReference>
<evidence type="ECO:0000313" key="2">
    <source>
        <dbReference type="EMBL" id="GAA5200388.1"/>
    </source>
</evidence>
<dbReference type="InterPro" id="IPR011050">
    <property type="entry name" value="Pectin_lyase_fold/virulence"/>
</dbReference>
<dbReference type="InterPro" id="IPR006311">
    <property type="entry name" value="TAT_signal"/>
</dbReference>